<sequence length="33" mass="3612">MRPMSAQRESGRGLANVDALAERLDCLLPPMRG</sequence>
<protein>
    <submittedName>
        <fullName evidence="1">Uncharacterized protein</fullName>
    </submittedName>
</protein>
<dbReference type="AlphaFoldDB" id="A0A401VXZ6"/>
<dbReference type="EMBL" id="BHZD01000001">
    <property type="protein sequence ID" value="GCD41905.1"/>
    <property type="molecule type" value="Genomic_DNA"/>
</dbReference>
<comment type="caution">
    <text evidence="1">The sequence shown here is derived from an EMBL/GenBank/DDBJ whole genome shotgun (WGS) entry which is preliminary data.</text>
</comment>
<evidence type="ECO:0000313" key="1">
    <source>
        <dbReference type="EMBL" id="GCD41905.1"/>
    </source>
</evidence>
<reference evidence="1 2" key="1">
    <citation type="submission" date="2018-11" db="EMBL/GenBank/DDBJ databases">
        <title>Whole genome sequence of Streptomyces paromomycinus NBRC 15454(T).</title>
        <authorList>
            <person name="Komaki H."/>
            <person name="Tamura T."/>
        </authorList>
    </citation>
    <scope>NUCLEOTIDE SEQUENCE [LARGE SCALE GENOMIC DNA]</scope>
    <source>
        <strain evidence="1 2">NBRC 15454</strain>
    </source>
</reference>
<organism evidence="1 2">
    <name type="scientific">Streptomyces paromomycinus</name>
    <name type="common">Streptomyces rimosus subsp. paromomycinus</name>
    <dbReference type="NCBI Taxonomy" id="92743"/>
    <lineage>
        <taxon>Bacteria</taxon>
        <taxon>Bacillati</taxon>
        <taxon>Actinomycetota</taxon>
        <taxon>Actinomycetes</taxon>
        <taxon>Kitasatosporales</taxon>
        <taxon>Streptomycetaceae</taxon>
        <taxon>Streptomyces</taxon>
    </lineage>
</organism>
<evidence type="ECO:0000313" key="2">
    <source>
        <dbReference type="Proteomes" id="UP000286746"/>
    </source>
</evidence>
<proteinExistence type="predicted"/>
<keyword evidence="2" id="KW-1185">Reference proteome</keyword>
<gene>
    <name evidence="1" type="ORF">GKJPGBOP_01563</name>
</gene>
<dbReference type="Proteomes" id="UP000286746">
    <property type="component" value="Unassembled WGS sequence"/>
</dbReference>
<accession>A0A401VXZ6</accession>
<name>A0A401VXZ6_STREY</name>